<dbReference type="EMBL" id="LAZR01011959">
    <property type="protein sequence ID" value="KKM50715.1"/>
    <property type="molecule type" value="Genomic_DNA"/>
</dbReference>
<reference evidence="1" key="1">
    <citation type="journal article" date="2015" name="Nature">
        <title>Complex archaea that bridge the gap between prokaryotes and eukaryotes.</title>
        <authorList>
            <person name="Spang A."/>
            <person name="Saw J.H."/>
            <person name="Jorgensen S.L."/>
            <person name="Zaremba-Niedzwiedzka K."/>
            <person name="Martijn J."/>
            <person name="Lind A.E."/>
            <person name="van Eijk R."/>
            <person name="Schleper C."/>
            <person name="Guy L."/>
            <person name="Ettema T.J."/>
        </authorList>
    </citation>
    <scope>NUCLEOTIDE SEQUENCE</scope>
</reference>
<dbReference type="AlphaFoldDB" id="A0A0F9INX8"/>
<accession>A0A0F9INX8</accession>
<name>A0A0F9INX8_9ZZZZ</name>
<organism evidence="1">
    <name type="scientific">marine sediment metagenome</name>
    <dbReference type="NCBI Taxonomy" id="412755"/>
    <lineage>
        <taxon>unclassified sequences</taxon>
        <taxon>metagenomes</taxon>
        <taxon>ecological metagenomes</taxon>
    </lineage>
</organism>
<gene>
    <name evidence="1" type="ORF">LCGC14_1555920</name>
</gene>
<protein>
    <submittedName>
        <fullName evidence="1">Uncharacterized protein</fullName>
    </submittedName>
</protein>
<evidence type="ECO:0000313" key="1">
    <source>
        <dbReference type="EMBL" id="KKM50715.1"/>
    </source>
</evidence>
<proteinExistence type="predicted"/>
<comment type="caution">
    <text evidence="1">The sequence shown here is derived from an EMBL/GenBank/DDBJ whole genome shotgun (WGS) entry which is preliminary data.</text>
</comment>
<sequence length="126" mass="14249">MPPTIQIGNNGWYPKNGEKARFDQQPIEAQSILEACIEAYKSTQDKKWIVNARRCLEWYLGRNDMNLSLYDYKTGGCYDSITPTGINRNQGAESTLACILSFLNMYSLDNITDIDLGLKLSESVID</sequence>